<dbReference type="CDD" id="cd03216">
    <property type="entry name" value="ABC_Carb_Monos_I"/>
    <property type="match status" value="1"/>
</dbReference>
<evidence type="ECO:0000256" key="1">
    <source>
        <dbReference type="ARBA" id="ARBA00022741"/>
    </source>
</evidence>
<keyword evidence="5" id="KW-1185">Reference proteome</keyword>
<feature type="domain" description="ABC transporter" evidence="3">
    <location>
        <begin position="5"/>
        <end position="250"/>
    </location>
</feature>
<evidence type="ECO:0000313" key="5">
    <source>
        <dbReference type="Proteomes" id="UP000664218"/>
    </source>
</evidence>
<dbReference type="InterPro" id="IPR027417">
    <property type="entry name" value="P-loop_NTPase"/>
</dbReference>
<keyword evidence="1" id="KW-0547">Nucleotide-binding</keyword>
<dbReference type="InterPro" id="IPR003439">
    <property type="entry name" value="ABC_transporter-like_ATP-bd"/>
</dbReference>
<name>A0A939KG32_9CLOT</name>
<feature type="domain" description="ABC transporter" evidence="3">
    <location>
        <begin position="269"/>
        <end position="513"/>
    </location>
</feature>
<dbReference type="PROSITE" id="PS50893">
    <property type="entry name" value="ABC_TRANSPORTER_2"/>
    <property type="match status" value="2"/>
</dbReference>
<dbReference type="PANTHER" id="PTHR43790">
    <property type="entry name" value="CARBOHYDRATE TRANSPORT ATP-BINDING PROTEIN MG119-RELATED"/>
    <property type="match status" value="1"/>
</dbReference>
<evidence type="ECO:0000259" key="3">
    <source>
        <dbReference type="PROSITE" id="PS50893"/>
    </source>
</evidence>
<dbReference type="PROSITE" id="PS00211">
    <property type="entry name" value="ABC_TRANSPORTER_1"/>
    <property type="match status" value="1"/>
</dbReference>
<comment type="caution">
    <text evidence="4">The sequence shown here is derived from an EMBL/GenBank/DDBJ whole genome shotgun (WGS) entry which is preliminary data.</text>
</comment>
<dbReference type="SMART" id="SM00382">
    <property type="entry name" value="AAA"/>
    <property type="match status" value="2"/>
</dbReference>
<dbReference type="PANTHER" id="PTHR43790:SF4">
    <property type="entry name" value="GUANOSINE IMPORT ATP-BINDING PROTEIN NUPO"/>
    <property type="match status" value="1"/>
</dbReference>
<gene>
    <name evidence="4" type="ORF">J3A84_08650</name>
</gene>
<proteinExistence type="predicted"/>
<protein>
    <submittedName>
        <fullName evidence="4">ABC transporter ATP-binding protein</fullName>
    </submittedName>
</protein>
<evidence type="ECO:0000313" key="4">
    <source>
        <dbReference type="EMBL" id="MBO1265092.1"/>
    </source>
</evidence>
<dbReference type="InterPro" id="IPR003593">
    <property type="entry name" value="AAA+_ATPase"/>
</dbReference>
<organism evidence="4 5">
    <name type="scientific">Proteiniclasticum aestuarii</name>
    <dbReference type="NCBI Taxonomy" id="2817862"/>
    <lineage>
        <taxon>Bacteria</taxon>
        <taxon>Bacillati</taxon>
        <taxon>Bacillota</taxon>
        <taxon>Clostridia</taxon>
        <taxon>Eubacteriales</taxon>
        <taxon>Clostridiaceae</taxon>
        <taxon>Proteiniclasticum</taxon>
    </lineage>
</organism>
<accession>A0A939KG32</accession>
<dbReference type="CDD" id="cd03215">
    <property type="entry name" value="ABC_Carb_Monos_II"/>
    <property type="match status" value="1"/>
</dbReference>
<dbReference type="InterPro" id="IPR050107">
    <property type="entry name" value="ABC_carbohydrate_import_ATPase"/>
</dbReference>
<dbReference type="EMBL" id="JAFNJU010000006">
    <property type="protein sequence ID" value="MBO1265092.1"/>
    <property type="molecule type" value="Genomic_DNA"/>
</dbReference>
<dbReference type="Proteomes" id="UP000664218">
    <property type="component" value="Unassembled WGS sequence"/>
</dbReference>
<dbReference type="InterPro" id="IPR017871">
    <property type="entry name" value="ABC_transporter-like_CS"/>
</dbReference>
<dbReference type="Pfam" id="PF00005">
    <property type="entry name" value="ABC_tran"/>
    <property type="match status" value="2"/>
</dbReference>
<dbReference type="SUPFAM" id="SSF52540">
    <property type="entry name" value="P-loop containing nucleoside triphosphate hydrolases"/>
    <property type="match status" value="2"/>
</dbReference>
<evidence type="ECO:0000256" key="2">
    <source>
        <dbReference type="ARBA" id="ARBA00022840"/>
    </source>
</evidence>
<dbReference type="AlphaFoldDB" id="A0A939KG32"/>
<dbReference type="GO" id="GO:0016887">
    <property type="term" value="F:ATP hydrolysis activity"/>
    <property type="evidence" value="ECO:0007669"/>
    <property type="project" value="InterPro"/>
</dbReference>
<dbReference type="Gene3D" id="3.40.50.300">
    <property type="entry name" value="P-loop containing nucleotide triphosphate hydrolases"/>
    <property type="match status" value="2"/>
</dbReference>
<dbReference type="GO" id="GO:0005524">
    <property type="term" value="F:ATP binding"/>
    <property type="evidence" value="ECO:0007669"/>
    <property type="project" value="UniProtKB-KW"/>
</dbReference>
<sequence>MMSKIETVNLVKKFGEFIANDHISMKIQEGEITAIVGENGAGKTTLMNMLYGLLEPTSGKILIDGKEVVLKSPVDAIAHGIGMVHQHFKLVPSLTVYENIMLGTEITKSIKIGDKKLKGFFINEKKEKEEVQKVIDFYKFDLDPDDVVKNISIGAKQRIEILKMLYRNVDILIFDEPTAVLTPQEVDELLESFRELKKQGKTIILITHKLREVMEISDQVIIIKQGKLINTMRTKDTNAQDIATSMVGREVVASINTDKDASKNSRVIYELKDISTESSPGVKCLKKINLTIKAGEILGIAGVEGNGQSELVKVITGLMESTEGAILLNGLDITNTWPKEIRACGIGIIPEDRYAQGLCVDMSLDDNFIAGQYKDKDYFNRGFLNFKEIEKKSSELINKYDIRISQRKSNVSSLSGGNAQKIIIAREFESNPSLLIASQPTRGVDIGSIEFIHGKILELRAKDKGILLISSELTEIMNLSDRIAVMYKGEIIGIVNAKDTSMSELGLLMAGIRVNRPEGVVEVDG</sequence>
<reference evidence="4" key="1">
    <citation type="submission" date="2021-03" db="EMBL/GenBank/DDBJ databases">
        <title>Proteiniclasticum marinus sp. nov., isolated from tidal flat sediment.</title>
        <authorList>
            <person name="Namirimu T."/>
            <person name="Yang J.-A."/>
            <person name="Yang S.-H."/>
            <person name="Kim Y.-J."/>
            <person name="Kwon K.K."/>
        </authorList>
    </citation>
    <scope>NUCLEOTIDE SEQUENCE</scope>
    <source>
        <strain evidence="4">SCR006</strain>
    </source>
</reference>
<keyword evidence="2 4" id="KW-0067">ATP-binding</keyword>